<sequence length="162" mass="15484">MRTSTILFGLSAIFLPAFAQDAAASSTTTLSSISTLYPMTNGTITASATASGFATLVSGAPSSSGNLSITASRTFSNSTMTAPASTAISSDGAILVASGTPTVPAKGPNTVTSMVVVTPSVAVTAAGSSASAASSSSTSASDRLATPGILLGLVALGACILG</sequence>
<accession>A0ABR4P5R7</accession>
<proteinExistence type="predicted"/>
<dbReference type="Proteomes" id="UP001629113">
    <property type="component" value="Unassembled WGS sequence"/>
</dbReference>
<protein>
    <submittedName>
        <fullName evidence="2">Uncharacterized protein</fullName>
    </submittedName>
</protein>
<keyword evidence="1" id="KW-0732">Signal</keyword>
<name>A0ABR4P5R7_9HELO</name>
<gene>
    <name evidence="2" type="ORF">PVAG01_10344</name>
</gene>
<feature type="chain" id="PRO_5046303325" evidence="1">
    <location>
        <begin position="20"/>
        <end position="162"/>
    </location>
</feature>
<reference evidence="2 3" key="1">
    <citation type="submission" date="2024-06" db="EMBL/GenBank/DDBJ databases">
        <title>Complete genome of Phlyctema vagabunda strain 19-DSS-EL-015.</title>
        <authorList>
            <person name="Fiorenzani C."/>
        </authorList>
    </citation>
    <scope>NUCLEOTIDE SEQUENCE [LARGE SCALE GENOMIC DNA]</scope>
    <source>
        <strain evidence="2 3">19-DSS-EL-015</strain>
    </source>
</reference>
<evidence type="ECO:0000313" key="2">
    <source>
        <dbReference type="EMBL" id="KAL3418628.1"/>
    </source>
</evidence>
<comment type="caution">
    <text evidence="2">The sequence shown here is derived from an EMBL/GenBank/DDBJ whole genome shotgun (WGS) entry which is preliminary data.</text>
</comment>
<evidence type="ECO:0000256" key="1">
    <source>
        <dbReference type="SAM" id="SignalP"/>
    </source>
</evidence>
<evidence type="ECO:0000313" key="3">
    <source>
        <dbReference type="Proteomes" id="UP001629113"/>
    </source>
</evidence>
<organism evidence="2 3">
    <name type="scientific">Phlyctema vagabunda</name>
    <dbReference type="NCBI Taxonomy" id="108571"/>
    <lineage>
        <taxon>Eukaryota</taxon>
        <taxon>Fungi</taxon>
        <taxon>Dikarya</taxon>
        <taxon>Ascomycota</taxon>
        <taxon>Pezizomycotina</taxon>
        <taxon>Leotiomycetes</taxon>
        <taxon>Helotiales</taxon>
        <taxon>Dermateaceae</taxon>
        <taxon>Phlyctema</taxon>
    </lineage>
</organism>
<keyword evidence="3" id="KW-1185">Reference proteome</keyword>
<dbReference type="EMBL" id="JBFCZG010000009">
    <property type="protein sequence ID" value="KAL3418628.1"/>
    <property type="molecule type" value="Genomic_DNA"/>
</dbReference>
<feature type="signal peptide" evidence="1">
    <location>
        <begin position="1"/>
        <end position="19"/>
    </location>
</feature>